<dbReference type="EC" id="4.2.1.32" evidence="8"/>
<evidence type="ECO:0000313" key="8">
    <source>
        <dbReference type="EMBL" id="MPM48786.1"/>
    </source>
</evidence>
<comment type="similarity">
    <text evidence="1">Belongs to the class-I fumarase family.</text>
</comment>
<evidence type="ECO:0000256" key="6">
    <source>
        <dbReference type="ARBA" id="ARBA00023239"/>
    </source>
</evidence>
<evidence type="ECO:0000256" key="5">
    <source>
        <dbReference type="ARBA" id="ARBA00023014"/>
    </source>
</evidence>
<comment type="caution">
    <text evidence="8">The sequence shown here is derived from an EMBL/GenBank/DDBJ whole genome shotgun (WGS) entry which is preliminary data.</text>
</comment>
<keyword evidence="6 8" id="KW-0456">Lyase</keyword>
<proteinExistence type="inferred from homology"/>
<evidence type="ECO:0000256" key="1">
    <source>
        <dbReference type="ARBA" id="ARBA00008876"/>
    </source>
</evidence>
<dbReference type="PANTHER" id="PTHR30389:SF17">
    <property type="entry name" value="L(+)-TARTRATE DEHYDRATASE SUBUNIT ALPHA-RELATED"/>
    <property type="match status" value="1"/>
</dbReference>
<keyword evidence="3" id="KW-0479">Metal-binding</keyword>
<feature type="domain" description="Fe-S hydro-lyase tartrate dehydratase alpha-type catalytic" evidence="7">
    <location>
        <begin position="35"/>
        <end position="298"/>
    </location>
</feature>
<dbReference type="AlphaFoldDB" id="A0A645A786"/>
<reference evidence="8" key="1">
    <citation type="submission" date="2019-08" db="EMBL/GenBank/DDBJ databases">
        <authorList>
            <person name="Kucharzyk K."/>
            <person name="Murdoch R.W."/>
            <person name="Higgins S."/>
            <person name="Loffler F."/>
        </authorList>
    </citation>
    <scope>NUCLEOTIDE SEQUENCE</scope>
</reference>
<dbReference type="EMBL" id="VSSQ01012253">
    <property type="protein sequence ID" value="MPM48786.1"/>
    <property type="molecule type" value="Genomic_DNA"/>
</dbReference>
<keyword evidence="2" id="KW-0004">4Fe-4S</keyword>
<evidence type="ECO:0000256" key="2">
    <source>
        <dbReference type="ARBA" id="ARBA00022485"/>
    </source>
</evidence>
<dbReference type="Pfam" id="PF05681">
    <property type="entry name" value="Fumerase"/>
    <property type="match status" value="1"/>
</dbReference>
<dbReference type="GO" id="GO:0046872">
    <property type="term" value="F:metal ion binding"/>
    <property type="evidence" value="ECO:0007669"/>
    <property type="project" value="UniProtKB-KW"/>
</dbReference>
<evidence type="ECO:0000259" key="7">
    <source>
        <dbReference type="Pfam" id="PF05681"/>
    </source>
</evidence>
<keyword evidence="5" id="KW-0411">Iron-sulfur</keyword>
<dbReference type="NCBIfam" id="TIGR00722">
    <property type="entry name" value="ttdA_fumA_fumB"/>
    <property type="match status" value="1"/>
</dbReference>
<keyword evidence="4" id="KW-0408">Iron</keyword>
<evidence type="ECO:0000256" key="3">
    <source>
        <dbReference type="ARBA" id="ARBA00022723"/>
    </source>
</evidence>
<evidence type="ECO:0000256" key="4">
    <source>
        <dbReference type="ARBA" id="ARBA00023004"/>
    </source>
</evidence>
<accession>A0A645A786</accession>
<dbReference type="GO" id="GO:0008730">
    <property type="term" value="F:L(+)-tartrate dehydratase activity"/>
    <property type="evidence" value="ECO:0007669"/>
    <property type="project" value="UniProtKB-EC"/>
</dbReference>
<name>A0A645A786_9ZZZZ</name>
<organism evidence="8">
    <name type="scientific">bioreactor metagenome</name>
    <dbReference type="NCBI Taxonomy" id="1076179"/>
    <lineage>
        <taxon>unclassified sequences</taxon>
        <taxon>metagenomes</taxon>
        <taxon>ecological metagenomes</taxon>
    </lineage>
</organism>
<dbReference type="PANTHER" id="PTHR30389">
    <property type="entry name" value="FUMARATE HYDRATASE-RELATED"/>
    <property type="match status" value="1"/>
</dbReference>
<dbReference type="InterPro" id="IPR004646">
    <property type="entry name" value="Fe-S_hydro-lyase_TtdA-typ_cat"/>
</dbReference>
<gene>
    <name evidence="8" type="primary">ttdA_21</name>
    <name evidence="8" type="ORF">SDC9_95513</name>
</gene>
<dbReference type="InterPro" id="IPR051208">
    <property type="entry name" value="Class-I_Fumarase/Tartrate_DH"/>
</dbReference>
<dbReference type="NCBIfam" id="NF004885">
    <property type="entry name" value="PRK06246.1"/>
    <property type="match status" value="1"/>
</dbReference>
<sequence>MHRSVIHDLETGVKQSTEKGMQVTVREINAASISDTVARLCIEANLHLPDDVKACILQAQATEPWPTARDILGKIVENFSIGGTTPICQDTGMACVFLEIGQDVHIEGDLASAVDEGVRRGYGDGYLRKSVVRDPLDRVNTGDNTPAMLYTELVPGDKIKIIVAPKGFGSENMSAVRMLEPSDGVEGVKRFVLEAVEHAGPNPCPPIVVGVGLGGTFDKAALLAKKALLRDLNSHSPNPFYRELEEELLEKINALGIGPQGFGGRTTALALNIEVMPTHIAGLPCAVNINCHVARHAAEVL</sequence>
<dbReference type="GO" id="GO:0051539">
    <property type="term" value="F:4 iron, 4 sulfur cluster binding"/>
    <property type="evidence" value="ECO:0007669"/>
    <property type="project" value="UniProtKB-KW"/>
</dbReference>
<protein>
    <submittedName>
        <fullName evidence="8">L(+)-tartrate dehydratase subunit alpha</fullName>
        <ecNumber evidence="8">4.2.1.32</ecNumber>
    </submittedName>
</protein>